<organism evidence="1 2">
    <name type="scientific">Ogataea philodendri</name>
    <dbReference type="NCBI Taxonomy" id="1378263"/>
    <lineage>
        <taxon>Eukaryota</taxon>
        <taxon>Fungi</taxon>
        <taxon>Dikarya</taxon>
        <taxon>Ascomycota</taxon>
        <taxon>Saccharomycotina</taxon>
        <taxon>Pichiomycetes</taxon>
        <taxon>Pichiales</taxon>
        <taxon>Pichiaceae</taxon>
        <taxon>Ogataea</taxon>
    </lineage>
</organism>
<dbReference type="Pfam" id="PF00106">
    <property type="entry name" value="adh_short"/>
    <property type="match status" value="1"/>
</dbReference>
<evidence type="ECO:0000313" key="1">
    <source>
        <dbReference type="EMBL" id="KAH3667937.1"/>
    </source>
</evidence>
<dbReference type="InterPro" id="IPR052184">
    <property type="entry name" value="SDR_enzymes"/>
</dbReference>
<accession>A0A9P8P9M0</accession>
<protein>
    <submittedName>
        <fullName evidence="1">Uncharacterized protein</fullName>
    </submittedName>
</protein>
<dbReference type="PANTHER" id="PTHR45458:SF1">
    <property type="entry name" value="SHORT CHAIN DEHYDROGENASE"/>
    <property type="match status" value="1"/>
</dbReference>
<dbReference type="Proteomes" id="UP000769157">
    <property type="component" value="Unassembled WGS sequence"/>
</dbReference>
<proteinExistence type="predicted"/>
<dbReference type="PRINTS" id="PR00081">
    <property type="entry name" value="GDHRDH"/>
</dbReference>
<evidence type="ECO:0000313" key="2">
    <source>
        <dbReference type="Proteomes" id="UP000769157"/>
    </source>
</evidence>
<dbReference type="Gene3D" id="3.40.50.720">
    <property type="entry name" value="NAD(P)-binding Rossmann-like Domain"/>
    <property type="match status" value="1"/>
</dbReference>
<reference evidence="1" key="2">
    <citation type="submission" date="2021-01" db="EMBL/GenBank/DDBJ databases">
        <authorList>
            <person name="Schikora-Tamarit M.A."/>
        </authorList>
    </citation>
    <scope>NUCLEOTIDE SEQUENCE</scope>
    <source>
        <strain evidence="1">CBS6075</strain>
    </source>
</reference>
<sequence>MPTYFIAGASRGIGLELTKQLSNDKNNTVIASYRTSAPELFELAETDNVKTVVLDINDQNSIESLPQQLSGVSIDVIVLNAGIARSFLPVAQTPRQLWIDHFTTNTIGPVMVFQQLQHLLAPSAKAIFISSVAGSIQSFLPLRSSAYGASKAALNFAIKKLSEEHPTIIFLAIHPGMVATETGEDSIDSIANGNQELKAMLMQSSISPEASAANVIRSIHSPSISGRFIRADDQMDIPF</sequence>
<dbReference type="InterPro" id="IPR036291">
    <property type="entry name" value="NAD(P)-bd_dom_sf"/>
</dbReference>
<dbReference type="AlphaFoldDB" id="A0A9P8P9M0"/>
<reference evidence="1" key="1">
    <citation type="journal article" date="2021" name="Open Biol.">
        <title>Shared evolutionary footprints suggest mitochondrial oxidative damage underlies multiple complex I losses in fungi.</title>
        <authorList>
            <person name="Schikora-Tamarit M.A."/>
            <person name="Marcet-Houben M."/>
            <person name="Nosek J."/>
            <person name="Gabaldon T."/>
        </authorList>
    </citation>
    <scope>NUCLEOTIDE SEQUENCE</scope>
    <source>
        <strain evidence="1">CBS6075</strain>
    </source>
</reference>
<dbReference type="InterPro" id="IPR002347">
    <property type="entry name" value="SDR_fam"/>
</dbReference>
<dbReference type="SUPFAM" id="SSF51735">
    <property type="entry name" value="NAD(P)-binding Rossmann-fold domains"/>
    <property type="match status" value="1"/>
</dbReference>
<dbReference type="EMBL" id="JAEUBE010000158">
    <property type="protein sequence ID" value="KAH3667937.1"/>
    <property type="molecule type" value="Genomic_DNA"/>
</dbReference>
<gene>
    <name evidence="1" type="ORF">OGAPHI_001691</name>
</gene>
<name>A0A9P8P9M0_9ASCO</name>
<dbReference type="GeneID" id="70233658"/>
<dbReference type="GO" id="GO:0016616">
    <property type="term" value="F:oxidoreductase activity, acting on the CH-OH group of donors, NAD or NADP as acceptor"/>
    <property type="evidence" value="ECO:0007669"/>
    <property type="project" value="TreeGrafter"/>
</dbReference>
<dbReference type="OrthoDB" id="2102561at2759"/>
<dbReference type="RefSeq" id="XP_046062351.1">
    <property type="nucleotide sequence ID" value="XM_046202479.1"/>
</dbReference>
<keyword evidence="2" id="KW-1185">Reference proteome</keyword>
<comment type="caution">
    <text evidence="1">The sequence shown here is derived from an EMBL/GenBank/DDBJ whole genome shotgun (WGS) entry which is preliminary data.</text>
</comment>
<dbReference type="PANTHER" id="PTHR45458">
    <property type="entry name" value="SHORT-CHAIN DEHYDROGENASE/REDUCTASE SDR"/>
    <property type="match status" value="1"/>
</dbReference>